<name>A0A446CVF0_9BURK</name>
<gene>
    <name evidence="2" type="ORF">AGI3411_05322</name>
</gene>
<keyword evidence="3" id="KW-1185">Reference proteome</keyword>
<accession>A0A446CVF0</accession>
<feature type="region of interest" description="Disordered" evidence="1">
    <location>
        <begin position="975"/>
        <end position="995"/>
    </location>
</feature>
<dbReference type="AlphaFoldDB" id="A0A446CVF0"/>
<dbReference type="Proteomes" id="UP000289184">
    <property type="component" value="Unassembled WGS sequence"/>
</dbReference>
<organism evidence="2 3">
    <name type="scientific">Achromobacter agilis</name>
    <dbReference type="NCBI Taxonomy" id="1353888"/>
    <lineage>
        <taxon>Bacteria</taxon>
        <taxon>Pseudomonadati</taxon>
        <taxon>Pseudomonadota</taxon>
        <taxon>Betaproteobacteria</taxon>
        <taxon>Burkholderiales</taxon>
        <taxon>Alcaligenaceae</taxon>
        <taxon>Achromobacter</taxon>
    </lineage>
</organism>
<sequence length="995" mass="105999">MGQREGAVAEVIVGRPGQAVGGEVLPVVRRLAGVDVQVIHRAREAAHVHRAEIAADARAGIDQHLVELARAGDAAQPERHAVAQRDAIGRDRRPSRARRDVQHRVIGHADIARHRQGRGALHRQRAAAGHAQITGQAAGRTRHAIAELQCASGYFSRAAQRTQHRQLAARYRGLSRVGDVIAGQVQRARAGLQQRAAAGEAAAENSVHCLLEHQRAAVVDVAREGTGIGDQRARLDPGIAIGVARVAQAQRARACLDEVAAARYPAGQPQGRAGGHVDAAGLRQRNGARRVEGVRRGERAAAEHQRARRTAQIRVAPDLQRAAIDPRAAAVGIVAAQHQRAGPGLPERTGTRHHTGQAQRGAACHVDAARLRQRDGARRIERTRRGQRATVEHQAARGIAQVRIAADSQGAARDRRAARVMVAAIQDHRAGAALDETAPARHRAVQAQRGGGRHVEAPRLRERHGTRDIESACRGQRAAVECQAAHGIAQACIAADLQRTAIDRRAAAVGIVAAQHQRAGALFDESAHARDGASQAQRRAGGHVDAAGLRQRDGARSIEGPYGGQRAAVERQPARGRAQVRVAVHLQRAAIDPRAARVAVVAAQHQRARAGLGQRPAVPARRGVGGLVGQRRAHHEAVGGMGQRERAVAEVIVGRPGQAVGGEVLPVVRRLAGVDVQVIHRAHEAAHVHRAEIAVDARAGIDQHLVELARAGNAAQPERHAIAQRDAVGRDRRAARASSNVQHRTIGHADVARHRQGRRALHRQCAANGHPQVAGKAARRTHHAIAELQRAPGHFGQTAQRALHHQRAFRHGGLAGVGRVIASQIQGACAGLPQRPAACNSAAKSAVGHLLEHQRAAIADVTAHGTRVADQRARLDPGIAIGVARVAQAQRAGARLDEVAAARHPTRQAQGRPRRHIHAAGLRQRDGTRRRKRVRGSQRTAAKHQRARHVAQVPITRNLQGAVIDPRAAAIGVGAVQHQRSGPGLDERAAARHQA</sequence>
<reference evidence="2 3" key="1">
    <citation type="submission" date="2018-07" db="EMBL/GenBank/DDBJ databases">
        <authorList>
            <person name="Peeters C."/>
        </authorList>
    </citation>
    <scope>NUCLEOTIDE SEQUENCE [LARGE SCALE GENOMIC DNA]</scope>
    <source>
        <strain evidence="2 3">LMG 3411</strain>
    </source>
</reference>
<feature type="compositionally biased region" description="Basic residues" evidence="1">
    <location>
        <begin position="928"/>
        <end position="947"/>
    </location>
</feature>
<evidence type="ECO:0000256" key="1">
    <source>
        <dbReference type="SAM" id="MobiDB-lite"/>
    </source>
</evidence>
<proteinExistence type="predicted"/>
<feature type="region of interest" description="Disordered" evidence="1">
    <location>
        <begin position="922"/>
        <end position="947"/>
    </location>
</feature>
<feature type="region of interest" description="Disordered" evidence="1">
    <location>
        <begin position="527"/>
        <end position="565"/>
    </location>
</feature>
<feature type="compositionally biased region" description="Basic and acidic residues" evidence="1">
    <location>
        <begin position="717"/>
        <end position="734"/>
    </location>
</feature>
<feature type="region of interest" description="Disordered" evidence="1">
    <location>
        <begin position="338"/>
        <end position="361"/>
    </location>
</feature>
<protein>
    <submittedName>
        <fullName evidence="2">Uncharacterized protein</fullName>
    </submittedName>
</protein>
<dbReference type="EMBL" id="UFQB01000032">
    <property type="protein sequence ID" value="SSW71844.1"/>
    <property type="molecule type" value="Genomic_DNA"/>
</dbReference>
<evidence type="ECO:0000313" key="3">
    <source>
        <dbReference type="Proteomes" id="UP000289184"/>
    </source>
</evidence>
<feature type="compositionally biased region" description="Basic and acidic residues" evidence="1">
    <location>
        <begin position="985"/>
        <end position="995"/>
    </location>
</feature>
<feature type="region of interest" description="Disordered" evidence="1">
    <location>
        <begin position="716"/>
        <end position="745"/>
    </location>
</feature>
<feature type="region of interest" description="Disordered" evidence="1">
    <location>
        <begin position="72"/>
        <end position="100"/>
    </location>
</feature>
<evidence type="ECO:0000313" key="2">
    <source>
        <dbReference type="EMBL" id="SSW71844.1"/>
    </source>
</evidence>
<feature type="compositionally biased region" description="Basic and acidic residues" evidence="1">
    <location>
        <begin position="76"/>
        <end position="100"/>
    </location>
</feature>